<dbReference type="InterPro" id="IPR006315">
    <property type="entry name" value="OM_autotransptr_brl_dom"/>
</dbReference>
<reference evidence="4 5" key="1">
    <citation type="submission" date="2015-11" db="EMBL/GenBank/DDBJ databases">
        <title>Genomic analysis of 38 Legionella species identifies large and diverse effector repertoires.</title>
        <authorList>
            <person name="Burstein D."/>
            <person name="Amaro F."/>
            <person name="Zusman T."/>
            <person name="Lifshitz Z."/>
            <person name="Cohen O."/>
            <person name="Gilbert J.A."/>
            <person name="Pupko T."/>
            <person name="Shuman H.A."/>
            <person name="Segal G."/>
        </authorList>
    </citation>
    <scope>NUCLEOTIDE SEQUENCE [LARGE SCALE GENOMIC DNA]</scope>
    <source>
        <strain evidence="4 5">IMVS3376</strain>
    </source>
</reference>
<evidence type="ECO:0000313" key="5">
    <source>
        <dbReference type="Proteomes" id="UP000054926"/>
    </source>
</evidence>
<dbReference type="STRING" id="947033.Lste_0565"/>
<dbReference type="NCBIfam" id="TIGR01414">
    <property type="entry name" value="autotrans_barl"/>
    <property type="match status" value="1"/>
</dbReference>
<dbReference type="PATRIC" id="fig|947033.5.peg.602"/>
<evidence type="ECO:0000256" key="2">
    <source>
        <dbReference type="SAM" id="SignalP"/>
    </source>
</evidence>
<sequence length="215" mass="23573">MKFAFFSASLLASSIAAAATPVNGWYGSVFGGYAYLPNNVSIHFLGDLIELTDASYHNGFNAGVRLGYQSNPIRYELEYTYIQAKTRRFKFDDVLQSGISGEARSNVGMINLYYDFSDAILPTISPFLGVGIGAATTKITLNSTGPFDGISFNAKANSFAYQGTAGLTFNFEENWALNASYRYLATSGSDDFGRKFQAHLGDVGVVYRFDRCNYK</sequence>
<dbReference type="OrthoDB" id="5653282at2"/>
<organism evidence="4 5">
    <name type="scientific">Legionella steelei</name>
    <dbReference type="NCBI Taxonomy" id="947033"/>
    <lineage>
        <taxon>Bacteria</taxon>
        <taxon>Pseudomonadati</taxon>
        <taxon>Pseudomonadota</taxon>
        <taxon>Gammaproteobacteria</taxon>
        <taxon>Legionellales</taxon>
        <taxon>Legionellaceae</taxon>
        <taxon>Legionella</taxon>
    </lineage>
</organism>
<comment type="caution">
    <text evidence="4">The sequence shown here is derived from an EMBL/GenBank/DDBJ whole genome shotgun (WGS) entry which is preliminary data.</text>
</comment>
<feature type="chain" id="PRO_5006918872" evidence="2">
    <location>
        <begin position="19"/>
        <end position="215"/>
    </location>
</feature>
<keyword evidence="5" id="KW-1185">Reference proteome</keyword>
<feature type="signal peptide" evidence="2">
    <location>
        <begin position="1"/>
        <end position="18"/>
    </location>
</feature>
<dbReference type="Pfam" id="PF13505">
    <property type="entry name" value="OMP_b-brl"/>
    <property type="match status" value="1"/>
</dbReference>
<proteinExistence type="predicted"/>
<feature type="domain" description="Outer membrane protein beta-barrel" evidence="3">
    <location>
        <begin position="8"/>
        <end position="209"/>
    </location>
</feature>
<accession>A0A0W0ZNF7</accession>
<dbReference type="SUPFAM" id="SSF56925">
    <property type="entry name" value="OMPA-like"/>
    <property type="match status" value="1"/>
</dbReference>
<dbReference type="Proteomes" id="UP000054926">
    <property type="component" value="Unassembled WGS sequence"/>
</dbReference>
<dbReference type="Gene3D" id="2.40.160.20">
    <property type="match status" value="1"/>
</dbReference>
<dbReference type="InterPro" id="IPR027385">
    <property type="entry name" value="Beta-barrel_OMP"/>
</dbReference>
<dbReference type="EMBL" id="LNYY01000009">
    <property type="protein sequence ID" value="KTD70414.1"/>
    <property type="molecule type" value="Genomic_DNA"/>
</dbReference>
<name>A0A0W0ZNF7_9GAMM</name>
<dbReference type="InterPro" id="IPR011250">
    <property type="entry name" value="OMP/PagP_B-barrel"/>
</dbReference>
<evidence type="ECO:0000256" key="1">
    <source>
        <dbReference type="ARBA" id="ARBA00022729"/>
    </source>
</evidence>
<dbReference type="GO" id="GO:0019867">
    <property type="term" value="C:outer membrane"/>
    <property type="evidence" value="ECO:0007669"/>
    <property type="project" value="InterPro"/>
</dbReference>
<gene>
    <name evidence="4" type="ORF">Lste_0565</name>
</gene>
<dbReference type="AlphaFoldDB" id="A0A0W0ZNF7"/>
<dbReference type="RefSeq" id="WP_058509581.1">
    <property type="nucleotide sequence ID" value="NZ_DAIOMV010000002.1"/>
</dbReference>
<protein>
    <submittedName>
        <fullName evidence="4">Opacity protein-like surface antigen</fullName>
    </submittedName>
</protein>
<keyword evidence="1 2" id="KW-0732">Signal</keyword>
<evidence type="ECO:0000313" key="4">
    <source>
        <dbReference type="EMBL" id="KTD70414.1"/>
    </source>
</evidence>
<evidence type="ECO:0000259" key="3">
    <source>
        <dbReference type="Pfam" id="PF13505"/>
    </source>
</evidence>